<dbReference type="PROSITE" id="PS50181">
    <property type="entry name" value="FBOX"/>
    <property type="match status" value="1"/>
</dbReference>
<dbReference type="InterPro" id="IPR012885">
    <property type="entry name" value="F-box_Sdz-33"/>
</dbReference>
<dbReference type="CTD" id="9828018"/>
<dbReference type="RefSeq" id="XP_053583056.1">
    <property type="nucleotide sequence ID" value="XM_053734143.1"/>
</dbReference>
<evidence type="ECO:0000313" key="2">
    <source>
        <dbReference type="EMBL" id="KAF1754697.1"/>
    </source>
</evidence>
<sequence>MATTFPLLRLPYLVLMPVLEHMEFMDKIALSILSKRARMYVKLLKMKCKRINLILKDNKIEMIVFFEISKELRVDMYIDVLQRSNFIFRYKQFVSWCDGSLLPVDYVLSIMDVTHCKSIYHFVVSEISEHDSIPIIAKLAKIDEVVVEFDWSSKRISYEALFQKERQLLRVLRTVFPVSSAVFITYQFQNRNHLREILKGNLDAVILKNSDNWINLNDLWITNARTLEIHTQTLNVRDLNRYFKLWMKKICNDRLEYLEVRIYDKISVDLLLNGLNAVPVPIETKREFRVLGNLKQVCWYENITAEFDITRADGKTATIRLNGYDYIHFYVWPESTNLVPNQSSLISTTSISTGYGRQRRGNAVVISVEGVEMQNEEESMNEECKSGTVEKFQEHSGSFGENQKCDSEEKTCKVFAYQIMCFDDEPMDLVEEENNGEMEKGLIVY</sequence>
<dbReference type="PANTHER" id="PTHR22899:SF1">
    <property type="entry name" value="F-BOX ASSOCIATED DOMAIN-CONTAINING PROTEIN"/>
    <property type="match status" value="1"/>
</dbReference>
<proteinExistence type="predicted"/>
<dbReference type="InterPro" id="IPR053222">
    <property type="entry name" value="Zygotic_Embryogenesis-Asso"/>
</dbReference>
<dbReference type="Pfam" id="PF07735">
    <property type="entry name" value="FBA_2"/>
    <property type="match status" value="1"/>
</dbReference>
<dbReference type="Proteomes" id="UP000483820">
    <property type="component" value="Chromosome V"/>
</dbReference>
<feature type="domain" description="F-box" evidence="1">
    <location>
        <begin position="4"/>
        <end position="51"/>
    </location>
</feature>
<dbReference type="AlphaFoldDB" id="A0A6A5GHJ3"/>
<dbReference type="KEGG" id="crq:GCK72_021261"/>
<accession>A0A6A5GHJ3</accession>
<protein>
    <recommendedName>
        <fullName evidence="1">F-box domain-containing protein</fullName>
    </recommendedName>
</protein>
<dbReference type="PANTHER" id="PTHR22899">
    <property type="entry name" value="CYCLIN-RELATED F-BOX FAMILY"/>
    <property type="match status" value="1"/>
</dbReference>
<evidence type="ECO:0000313" key="3">
    <source>
        <dbReference type="Proteomes" id="UP000483820"/>
    </source>
</evidence>
<organism evidence="2 3">
    <name type="scientific">Caenorhabditis remanei</name>
    <name type="common">Caenorhabditis vulgaris</name>
    <dbReference type="NCBI Taxonomy" id="31234"/>
    <lineage>
        <taxon>Eukaryota</taxon>
        <taxon>Metazoa</taxon>
        <taxon>Ecdysozoa</taxon>
        <taxon>Nematoda</taxon>
        <taxon>Chromadorea</taxon>
        <taxon>Rhabditida</taxon>
        <taxon>Rhabditina</taxon>
        <taxon>Rhabditomorpha</taxon>
        <taxon>Rhabditoidea</taxon>
        <taxon>Rhabditidae</taxon>
        <taxon>Peloderinae</taxon>
        <taxon>Caenorhabditis</taxon>
    </lineage>
</organism>
<dbReference type="EMBL" id="WUAV01000005">
    <property type="protein sequence ID" value="KAF1754697.1"/>
    <property type="molecule type" value="Genomic_DNA"/>
</dbReference>
<gene>
    <name evidence="2" type="ORF">GCK72_021261</name>
</gene>
<comment type="caution">
    <text evidence="2">The sequence shown here is derived from an EMBL/GenBank/DDBJ whole genome shotgun (WGS) entry which is preliminary data.</text>
</comment>
<reference evidence="2 3" key="1">
    <citation type="submission" date="2019-12" db="EMBL/GenBank/DDBJ databases">
        <title>Chromosome-level assembly of the Caenorhabditis remanei genome.</title>
        <authorList>
            <person name="Teterina A.A."/>
            <person name="Willis J.H."/>
            <person name="Phillips P.C."/>
        </authorList>
    </citation>
    <scope>NUCLEOTIDE SEQUENCE [LARGE SCALE GENOMIC DNA]</scope>
    <source>
        <strain evidence="2 3">PX506</strain>
        <tissue evidence="2">Whole organism</tissue>
    </source>
</reference>
<name>A0A6A5GHJ3_CAERE</name>
<dbReference type="InterPro" id="IPR001810">
    <property type="entry name" value="F-box_dom"/>
</dbReference>
<dbReference type="Pfam" id="PF00646">
    <property type="entry name" value="F-box"/>
    <property type="match status" value="1"/>
</dbReference>
<dbReference type="GeneID" id="9828018"/>
<evidence type="ECO:0000259" key="1">
    <source>
        <dbReference type="PROSITE" id="PS50181"/>
    </source>
</evidence>